<name>A0A699ZEF5_HAELA</name>
<sequence length="92" mass="9927">MDHCGMIITPFNSRETQLLVKATACLIAYRVMGKEKRKGANRQNKGLAKKSKGSTEWLGNIETPGDQGPGWRCAARLQEDQAQATGAPPDAG</sequence>
<protein>
    <submittedName>
        <fullName evidence="2">Uncharacterized protein</fullName>
    </submittedName>
</protein>
<accession>A0A699ZEF5</accession>
<comment type="caution">
    <text evidence="2">The sequence shown here is derived from an EMBL/GenBank/DDBJ whole genome shotgun (WGS) entry which is preliminary data.</text>
</comment>
<organism evidence="2 3">
    <name type="scientific">Haematococcus lacustris</name>
    <name type="common">Green alga</name>
    <name type="synonym">Haematococcus pluvialis</name>
    <dbReference type="NCBI Taxonomy" id="44745"/>
    <lineage>
        <taxon>Eukaryota</taxon>
        <taxon>Viridiplantae</taxon>
        <taxon>Chlorophyta</taxon>
        <taxon>core chlorophytes</taxon>
        <taxon>Chlorophyceae</taxon>
        <taxon>CS clade</taxon>
        <taxon>Chlamydomonadales</taxon>
        <taxon>Haematococcaceae</taxon>
        <taxon>Haematococcus</taxon>
    </lineage>
</organism>
<dbReference type="EMBL" id="BLLF01001762">
    <property type="protein sequence ID" value="GFH21097.1"/>
    <property type="molecule type" value="Genomic_DNA"/>
</dbReference>
<dbReference type="Proteomes" id="UP000485058">
    <property type="component" value="Unassembled WGS sequence"/>
</dbReference>
<feature type="region of interest" description="Disordered" evidence="1">
    <location>
        <begin position="35"/>
        <end position="72"/>
    </location>
</feature>
<evidence type="ECO:0000313" key="3">
    <source>
        <dbReference type="Proteomes" id="UP000485058"/>
    </source>
</evidence>
<evidence type="ECO:0000256" key="1">
    <source>
        <dbReference type="SAM" id="MobiDB-lite"/>
    </source>
</evidence>
<keyword evidence="3" id="KW-1185">Reference proteome</keyword>
<dbReference type="AlphaFoldDB" id="A0A699ZEF5"/>
<evidence type="ECO:0000313" key="2">
    <source>
        <dbReference type="EMBL" id="GFH21097.1"/>
    </source>
</evidence>
<reference evidence="2 3" key="1">
    <citation type="submission" date="2020-02" db="EMBL/GenBank/DDBJ databases">
        <title>Draft genome sequence of Haematococcus lacustris strain NIES-144.</title>
        <authorList>
            <person name="Morimoto D."/>
            <person name="Nakagawa S."/>
            <person name="Yoshida T."/>
            <person name="Sawayama S."/>
        </authorList>
    </citation>
    <scope>NUCLEOTIDE SEQUENCE [LARGE SCALE GENOMIC DNA]</scope>
    <source>
        <strain evidence="2 3">NIES-144</strain>
    </source>
</reference>
<gene>
    <name evidence="2" type="ORF">HaLaN_18335</name>
</gene>
<proteinExistence type="predicted"/>